<evidence type="ECO:0000313" key="4">
    <source>
        <dbReference type="Proteomes" id="UP000812287"/>
    </source>
</evidence>
<reference evidence="3" key="1">
    <citation type="submission" date="2020-11" db="EMBL/GenBank/DDBJ databases">
        <title>Adaptations for nitrogen fixation in a non-lichenized fungal sporocarp promotes dispersal by wood-feeding termites.</title>
        <authorList>
            <consortium name="DOE Joint Genome Institute"/>
            <person name="Koch R.A."/>
            <person name="Yoon G."/>
            <person name="Arayal U."/>
            <person name="Lail K."/>
            <person name="Amirebrahimi M."/>
            <person name="Labutti K."/>
            <person name="Lipzen A."/>
            <person name="Riley R."/>
            <person name="Barry K."/>
            <person name="Henrissat B."/>
            <person name="Grigoriev I.V."/>
            <person name="Herr J.R."/>
            <person name="Aime M.C."/>
        </authorList>
    </citation>
    <scope>NUCLEOTIDE SEQUENCE</scope>
    <source>
        <strain evidence="3">MCA 3950</strain>
    </source>
</reference>
<dbReference type="Proteomes" id="UP000812287">
    <property type="component" value="Unassembled WGS sequence"/>
</dbReference>
<dbReference type="EMBL" id="MU250563">
    <property type="protein sequence ID" value="KAG7441188.1"/>
    <property type="molecule type" value="Genomic_DNA"/>
</dbReference>
<organism evidence="3 4">
    <name type="scientific">Guyanagaster necrorhizus</name>
    <dbReference type="NCBI Taxonomy" id="856835"/>
    <lineage>
        <taxon>Eukaryota</taxon>
        <taxon>Fungi</taxon>
        <taxon>Dikarya</taxon>
        <taxon>Basidiomycota</taxon>
        <taxon>Agaricomycotina</taxon>
        <taxon>Agaricomycetes</taxon>
        <taxon>Agaricomycetidae</taxon>
        <taxon>Agaricales</taxon>
        <taxon>Marasmiineae</taxon>
        <taxon>Physalacriaceae</taxon>
        <taxon>Guyanagaster</taxon>
    </lineage>
</organism>
<dbReference type="OrthoDB" id="4951845at2759"/>
<dbReference type="Gene3D" id="3.40.30.10">
    <property type="entry name" value="Glutaredoxin"/>
    <property type="match status" value="1"/>
</dbReference>
<proteinExistence type="predicted"/>
<keyword evidence="1" id="KW-0472">Membrane</keyword>
<feature type="domain" description="GST N-terminal" evidence="2">
    <location>
        <begin position="134"/>
        <end position="206"/>
    </location>
</feature>
<feature type="transmembrane region" description="Helical" evidence="1">
    <location>
        <begin position="38"/>
        <end position="61"/>
    </location>
</feature>
<dbReference type="RefSeq" id="XP_043034688.1">
    <property type="nucleotide sequence ID" value="XM_043190648.1"/>
</dbReference>
<gene>
    <name evidence="3" type="ORF">BT62DRAFT_997372</name>
</gene>
<evidence type="ECO:0000259" key="2">
    <source>
        <dbReference type="Pfam" id="PF13417"/>
    </source>
</evidence>
<dbReference type="InterPro" id="IPR004045">
    <property type="entry name" value="Glutathione_S-Trfase_N"/>
</dbReference>
<keyword evidence="1" id="KW-0812">Transmembrane</keyword>
<sequence length="219" mass="23921">MDVSTVWLKSGGRNPVRKTDARLLSLLPPLATKKYSKIALNGFAGAGLCSVLSGVAAVNIYRAEYPRSDTTSRFNFHYRAVQTRTRSTLYLQSRLYSTLSHVCLQVYLTIDNLSAISPKFPRDIKNLATRKCGRYALNLKNLPYKTVYVELPDVKALAKEIGAPTSTKPDGVSPFYTISITQDDPIGAVVSDSVVVIAYLDKAYPSSGPVLIPAGTMIL</sequence>
<protein>
    <recommendedName>
        <fullName evidence="2">GST N-terminal domain-containing protein</fullName>
    </recommendedName>
</protein>
<evidence type="ECO:0000313" key="3">
    <source>
        <dbReference type="EMBL" id="KAG7441188.1"/>
    </source>
</evidence>
<keyword evidence="4" id="KW-1185">Reference proteome</keyword>
<name>A0A9P7VIH1_9AGAR</name>
<keyword evidence="1" id="KW-1133">Transmembrane helix</keyword>
<accession>A0A9P7VIH1</accession>
<dbReference type="GeneID" id="66112945"/>
<dbReference type="AlphaFoldDB" id="A0A9P7VIH1"/>
<comment type="caution">
    <text evidence="3">The sequence shown here is derived from an EMBL/GenBank/DDBJ whole genome shotgun (WGS) entry which is preliminary data.</text>
</comment>
<dbReference type="Pfam" id="PF13417">
    <property type="entry name" value="GST_N_3"/>
    <property type="match status" value="1"/>
</dbReference>
<evidence type="ECO:0000256" key="1">
    <source>
        <dbReference type="SAM" id="Phobius"/>
    </source>
</evidence>